<dbReference type="EMBL" id="GGEC01079326">
    <property type="protein sequence ID" value="MBX59810.1"/>
    <property type="molecule type" value="Transcribed_RNA"/>
</dbReference>
<dbReference type="AlphaFoldDB" id="A0A2P2PYN5"/>
<organism evidence="1">
    <name type="scientific">Rhizophora mucronata</name>
    <name type="common">Asiatic mangrove</name>
    <dbReference type="NCBI Taxonomy" id="61149"/>
    <lineage>
        <taxon>Eukaryota</taxon>
        <taxon>Viridiplantae</taxon>
        <taxon>Streptophyta</taxon>
        <taxon>Embryophyta</taxon>
        <taxon>Tracheophyta</taxon>
        <taxon>Spermatophyta</taxon>
        <taxon>Magnoliopsida</taxon>
        <taxon>eudicotyledons</taxon>
        <taxon>Gunneridae</taxon>
        <taxon>Pentapetalae</taxon>
        <taxon>rosids</taxon>
        <taxon>fabids</taxon>
        <taxon>Malpighiales</taxon>
        <taxon>Rhizophoraceae</taxon>
        <taxon>Rhizophora</taxon>
    </lineage>
</organism>
<proteinExistence type="predicted"/>
<reference evidence="1" key="1">
    <citation type="submission" date="2018-02" db="EMBL/GenBank/DDBJ databases">
        <title>Rhizophora mucronata_Transcriptome.</title>
        <authorList>
            <person name="Meera S.P."/>
            <person name="Sreeshan A."/>
            <person name="Augustine A."/>
        </authorList>
    </citation>
    <scope>NUCLEOTIDE SEQUENCE</scope>
    <source>
        <tissue evidence="1">Leaf</tissue>
    </source>
</reference>
<protein>
    <submittedName>
        <fullName evidence="1">Uncharacterized protein</fullName>
    </submittedName>
</protein>
<evidence type="ECO:0000313" key="1">
    <source>
        <dbReference type="EMBL" id="MBX59810.1"/>
    </source>
</evidence>
<accession>A0A2P2PYN5</accession>
<sequence length="34" mass="3969">MSIFIIFNRASMEKGADKYESCPRGHFNLHKLIN</sequence>
<name>A0A2P2PYN5_RHIMU</name>